<dbReference type="SUPFAM" id="SSF103473">
    <property type="entry name" value="MFS general substrate transporter"/>
    <property type="match status" value="1"/>
</dbReference>
<dbReference type="GO" id="GO:0022857">
    <property type="term" value="F:transmembrane transporter activity"/>
    <property type="evidence" value="ECO:0007669"/>
    <property type="project" value="InterPro"/>
</dbReference>
<reference evidence="8" key="1">
    <citation type="submission" date="2016-05" db="EMBL/GenBank/DDBJ databases">
        <authorList>
            <person name="Liu B."/>
            <person name="Wang J."/>
            <person name="Zhu Y."/>
            <person name="Liu G."/>
            <person name="Chen Q."/>
            <person name="Chen Z."/>
            <person name="Lan J."/>
            <person name="Che J."/>
            <person name="Ge C."/>
            <person name="Shi H."/>
            <person name="Pan Z."/>
            <person name="Liu X."/>
        </authorList>
    </citation>
    <scope>NUCLEOTIDE SEQUENCE [LARGE SCALE GENOMIC DNA]</scope>
    <source>
        <strain evidence="8">FJAT-27215</strain>
    </source>
</reference>
<dbReference type="Gene3D" id="1.20.1250.20">
    <property type="entry name" value="MFS general substrate transporter like domains"/>
    <property type="match status" value="1"/>
</dbReference>
<feature type="transmembrane region" description="Helical" evidence="6">
    <location>
        <begin position="251"/>
        <end position="274"/>
    </location>
</feature>
<feature type="transmembrane region" description="Helical" evidence="6">
    <location>
        <begin position="304"/>
        <end position="321"/>
    </location>
</feature>
<comment type="caution">
    <text evidence="7">The sequence shown here is derived from an EMBL/GenBank/DDBJ whole genome shotgun (WGS) entry which is preliminary data.</text>
</comment>
<keyword evidence="2" id="KW-1003">Cell membrane</keyword>
<feature type="transmembrane region" description="Helical" evidence="6">
    <location>
        <begin position="370"/>
        <end position="389"/>
    </location>
</feature>
<dbReference type="CDD" id="cd06173">
    <property type="entry name" value="MFS_MefA_like"/>
    <property type="match status" value="1"/>
</dbReference>
<keyword evidence="3 6" id="KW-0812">Transmembrane</keyword>
<dbReference type="AlphaFoldDB" id="A0A1B9B919"/>
<comment type="subcellular location">
    <subcellularLocation>
        <location evidence="1">Cell membrane</location>
        <topology evidence="1">Multi-pass membrane protein</topology>
    </subcellularLocation>
</comment>
<dbReference type="InterPro" id="IPR011701">
    <property type="entry name" value="MFS"/>
</dbReference>
<evidence type="ECO:0000256" key="4">
    <source>
        <dbReference type="ARBA" id="ARBA00022989"/>
    </source>
</evidence>
<name>A0A1B9B919_9BACI</name>
<dbReference type="GO" id="GO:0005886">
    <property type="term" value="C:plasma membrane"/>
    <property type="evidence" value="ECO:0007669"/>
    <property type="project" value="UniProtKB-SubCell"/>
</dbReference>
<evidence type="ECO:0000256" key="1">
    <source>
        <dbReference type="ARBA" id="ARBA00004651"/>
    </source>
</evidence>
<keyword evidence="4 6" id="KW-1133">Transmembrane helix</keyword>
<dbReference type="PRINTS" id="PR01988">
    <property type="entry name" value="EXPORTERBACE"/>
</dbReference>
<accession>A0A1B9B919</accession>
<dbReference type="EMBL" id="MAYT01000001">
    <property type="protein sequence ID" value="OCA92585.1"/>
    <property type="molecule type" value="Genomic_DNA"/>
</dbReference>
<keyword evidence="8" id="KW-1185">Reference proteome</keyword>
<evidence type="ECO:0000256" key="5">
    <source>
        <dbReference type="ARBA" id="ARBA00023136"/>
    </source>
</evidence>
<feature type="transmembrane region" description="Helical" evidence="6">
    <location>
        <begin position="44"/>
        <end position="64"/>
    </location>
</feature>
<dbReference type="RefSeq" id="WP_065409074.1">
    <property type="nucleotide sequence ID" value="NZ_MAYT01000001.1"/>
</dbReference>
<evidence type="ECO:0000313" key="7">
    <source>
        <dbReference type="EMBL" id="OCA92585.1"/>
    </source>
</evidence>
<dbReference type="InterPro" id="IPR022324">
    <property type="entry name" value="Bacilysin_exporter_BacE_put"/>
</dbReference>
<dbReference type="Proteomes" id="UP000092578">
    <property type="component" value="Unassembled WGS sequence"/>
</dbReference>
<gene>
    <name evidence="7" type="ORF">A8F95_02495</name>
</gene>
<evidence type="ECO:0000256" key="6">
    <source>
        <dbReference type="SAM" id="Phobius"/>
    </source>
</evidence>
<dbReference type="PANTHER" id="PTHR23513">
    <property type="entry name" value="INTEGRAL MEMBRANE EFFLUX PROTEIN-RELATED"/>
    <property type="match status" value="1"/>
</dbReference>
<organism evidence="7 8">
    <name type="scientific">Pseudobacillus wudalianchiensis</name>
    <dbReference type="NCBI Taxonomy" id="1743143"/>
    <lineage>
        <taxon>Bacteria</taxon>
        <taxon>Bacillati</taxon>
        <taxon>Bacillota</taxon>
        <taxon>Bacilli</taxon>
        <taxon>Bacillales</taxon>
        <taxon>Bacillaceae</taxon>
        <taxon>Pseudobacillus</taxon>
    </lineage>
</organism>
<protein>
    <submittedName>
        <fullName evidence="7">MFS transporter</fullName>
    </submittedName>
</protein>
<feature type="transmembrane region" description="Helical" evidence="6">
    <location>
        <begin position="167"/>
        <end position="185"/>
    </location>
</feature>
<evidence type="ECO:0000256" key="2">
    <source>
        <dbReference type="ARBA" id="ARBA00022475"/>
    </source>
</evidence>
<dbReference type="InterPro" id="IPR036259">
    <property type="entry name" value="MFS_trans_sf"/>
</dbReference>
<keyword evidence="5 6" id="KW-0472">Membrane</keyword>
<sequence>MKLGKNFFLLLLGQSLANIGDILYMIAVISTIFSLTGSATASSFVPFTITLSMFISSLLTPLLLGRVNLKWLMAGSQIGKTVLLVILGFVLMVITASNYYLLFLIIGLVAFLDGCANPIRQTLIPYYVKQKHLMQANGIFETATQIVQAVMWFVGSLFLIILSSQQLIWLVGCLFVVSGILLCLLEDVSYKTTEPKGKLEQLKEGWKTLYNTPVLRMIAWLDLFETIAGTVWIAAILYVFTSDALHVDEKWWGFINGAFLLGMIIGSVYCIKYYSFIEKRLGIFIFGGSFSSFLVTMFFSLNTIPFIALLLSLLVGVFQQVKNIPQQTIIQSSVSKEALSTVYTSLGAIGTGIFGVGSLVMGILTDLLGVRSVFVFSGLMLALVSTIVYKNKQLFVKNVFDK</sequence>
<evidence type="ECO:0000313" key="8">
    <source>
        <dbReference type="Proteomes" id="UP000092578"/>
    </source>
</evidence>
<feature type="transmembrane region" description="Helical" evidence="6">
    <location>
        <begin position="139"/>
        <end position="161"/>
    </location>
</feature>
<feature type="transmembrane region" description="Helical" evidence="6">
    <location>
        <begin position="217"/>
        <end position="239"/>
    </location>
</feature>
<evidence type="ECO:0000256" key="3">
    <source>
        <dbReference type="ARBA" id="ARBA00022692"/>
    </source>
</evidence>
<proteinExistence type="predicted"/>
<dbReference type="PANTHER" id="PTHR23513:SF19">
    <property type="entry name" value="MAJOR FACILITATOR SUPERFAMILY (MFS) PROFILE DOMAIN-CONTAINING PROTEIN"/>
    <property type="match status" value="1"/>
</dbReference>
<dbReference type="Pfam" id="PF07690">
    <property type="entry name" value="MFS_1"/>
    <property type="match status" value="1"/>
</dbReference>
<feature type="transmembrane region" description="Helical" evidence="6">
    <location>
        <begin position="7"/>
        <end position="32"/>
    </location>
</feature>
<feature type="transmembrane region" description="Helical" evidence="6">
    <location>
        <begin position="342"/>
        <end position="364"/>
    </location>
</feature>